<keyword evidence="9" id="KW-1185">Reference proteome</keyword>
<evidence type="ECO:0000256" key="7">
    <source>
        <dbReference type="SAM" id="MobiDB-lite"/>
    </source>
</evidence>
<keyword evidence="2" id="KW-0862">Zinc</keyword>
<evidence type="ECO:0000313" key="8">
    <source>
        <dbReference type="EMBL" id="PYH81763.1"/>
    </source>
</evidence>
<dbReference type="GeneID" id="37142033"/>
<dbReference type="PANTHER" id="PTHR36206">
    <property type="entry name" value="ASPERCRYPTIN BIOSYNTHESIS CLUSTER-SPECIFIC TRANSCRIPTION REGULATOR ATNN-RELATED"/>
    <property type="match status" value="1"/>
</dbReference>
<keyword evidence="1" id="KW-0479">Metal-binding</keyword>
<proteinExistence type="predicted"/>
<evidence type="ECO:0000256" key="2">
    <source>
        <dbReference type="ARBA" id="ARBA00022833"/>
    </source>
</evidence>
<keyword evidence="3" id="KW-0805">Transcription regulation</keyword>
<dbReference type="InterPro" id="IPR021858">
    <property type="entry name" value="Fun_TF"/>
</dbReference>
<keyword evidence="6" id="KW-0539">Nucleus</keyword>
<organism evidence="8 9">
    <name type="scientific">Aspergillus uvarum CBS 121591</name>
    <dbReference type="NCBI Taxonomy" id="1448315"/>
    <lineage>
        <taxon>Eukaryota</taxon>
        <taxon>Fungi</taxon>
        <taxon>Dikarya</taxon>
        <taxon>Ascomycota</taxon>
        <taxon>Pezizomycotina</taxon>
        <taxon>Eurotiomycetes</taxon>
        <taxon>Eurotiomycetidae</taxon>
        <taxon>Eurotiales</taxon>
        <taxon>Aspergillaceae</taxon>
        <taxon>Aspergillus</taxon>
        <taxon>Aspergillus subgen. Circumdati</taxon>
    </lineage>
</organism>
<name>A0A319CSM7_9EURO</name>
<gene>
    <name evidence="8" type="ORF">BO82DRAFT_401990</name>
</gene>
<reference evidence="8 9" key="1">
    <citation type="submission" date="2016-12" db="EMBL/GenBank/DDBJ databases">
        <title>The genomes of Aspergillus section Nigri reveals drivers in fungal speciation.</title>
        <authorList>
            <consortium name="DOE Joint Genome Institute"/>
            <person name="Vesth T.C."/>
            <person name="Nybo J."/>
            <person name="Theobald S."/>
            <person name="Brandl J."/>
            <person name="Frisvad J.C."/>
            <person name="Nielsen K.F."/>
            <person name="Lyhne E.K."/>
            <person name="Kogle M.E."/>
            <person name="Kuo A."/>
            <person name="Riley R."/>
            <person name="Clum A."/>
            <person name="Nolan M."/>
            <person name="Lipzen A."/>
            <person name="Salamov A."/>
            <person name="Henrissat B."/>
            <person name="Wiebenga A."/>
            <person name="De Vries R.P."/>
            <person name="Grigoriev I.V."/>
            <person name="Mortensen U.H."/>
            <person name="Andersen M.R."/>
            <person name="Baker S.E."/>
        </authorList>
    </citation>
    <scope>NUCLEOTIDE SEQUENCE [LARGE SCALE GENOMIC DNA]</scope>
    <source>
        <strain evidence="8 9">CBS 121591</strain>
    </source>
</reference>
<dbReference type="VEuPathDB" id="FungiDB:BO82DRAFT_401990"/>
<evidence type="ECO:0000256" key="4">
    <source>
        <dbReference type="ARBA" id="ARBA00023125"/>
    </source>
</evidence>
<dbReference type="OrthoDB" id="3172332at2759"/>
<dbReference type="EMBL" id="KZ821699">
    <property type="protein sequence ID" value="PYH81763.1"/>
    <property type="molecule type" value="Genomic_DNA"/>
</dbReference>
<protein>
    <recommendedName>
        <fullName evidence="10">C6 zinc finger domain protein</fullName>
    </recommendedName>
</protein>
<sequence>MVLSRLVPIPVGCCCAPPAFADRSIAFHGISWGLDWTGLDWTGDMGGVYTLAYIPHYLACVVSIRSQLSSACARCVKCDETPGKGGNCTSTGGPCEGYEVYRLPLPGGPKTKRGEDPLLTSAAACRFRWVVTSDERRCFAFFCDRMIRDAVAFRDSARWPRMVLDIANTDPVVCHAVIALGAAHQETVAGSMQSQLALTARPTSWHWVASAQLAQAFALLRRRNPHDPQLREVMVLCCLLFVLISLILTPTGLRQCHPAPPEWSPHREGTGSPHQPDPVATPDALEPLHREVLHLMLRGWGSSAEIIATHYEALHAAQPALLSKATQTQASFAGVQAMHYRTLSFKEQRGADITEWLLRTHSLGLRTCLLKNDPARPKPFTPEYATHFPEKPSLLVDLGVILALYHPVEACQDFTVRWRALQALRSWPHNEGAFDSLVVLTVFLLESDVGPKEFDAMVNRQVEDQLRLITGNEDRELAQAGAYLTHSIDSDHSMKAWTCVGRLLNLKA</sequence>
<evidence type="ECO:0000256" key="6">
    <source>
        <dbReference type="ARBA" id="ARBA00023242"/>
    </source>
</evidence>
<evidence type="ECO:0000256" key="5">
    <source>
        <dbReference type="ARBA" id="ARBA00023163"/>
    </source>
</evidence>
<evidence type="ECO:0000313" key="9">
    <source>
        <dbReference type="Proteomes" id="UP000248340"/>
    </source>
</evidence>
<dbReference type="GO" id="GO:0003677">
    <property type="term" value="F:DNA binding"/>
    <property type="evidence" value="ECO:0007669"/>
    <property type="project" value="UniProtKB-KW"/>
</dbReference>
<keyword evidence="4" id="KW-0238">DNA-binding</keyword>
<dbReference type="GO" id="GO:0046872">
    <property type="term" value="F:metal ion binding"/>
    <property type="evidence" value="ECO:0007669"/>
    <property type="project" value="UniProtKB-KW"/>
</dbReference>
<dbReference type="RefSeq" id="XP_025491963.1">
    <property type="nucleotide sequence ID" value="XM_025639291.1"/>
</dbReference>
<evidence type="ECO:0008006" key="10">
    <source>
        <dbReference type="Google" id="ProtNLM"/>
    </source>
</evidence>
<dbReference type="InterPro" id="IPR052360">
    <property type="entry name" value="Transcr_Regulatory_Proteins"/>
</dbReference>
<dbReference type="Proteomes" id="UP000248340">
    <property type="component" value="Unassembled WGS sequence"/>
</dbReference>
<accession>A0A319CSM7</accession>
<feature type="region of interest" description="Disordered" evidence="7">
    <location>
        <begin position="257"/>
        <end position="283"/>
    </location>
</feature>
<dbReference type="PANTHER" id="PTHR36206:SF16">
    <property type="entry name" value="TRANSCRIPTION FACTOR DOMAIN-CONTAINING PROTEIN-RELATED"/>
    <property type="match status" value="1"/>
</dbReference>
<evidence type="ECO:0000256" key="1">
    <source>
        <dbReference type="ARBA" id="ARBA00022723"/>
    </source>
</evidence>
<dbReference type="Pfam" id="PF11951">
    <property type="entry name" value="Fungal_trans_2"/>
    <property type="match status" value="1"/>
</dbReference>
<dbReference type="AlphaFoldDB" id="A0A319CSM7"/>
<evidence type="ECO:0000256" key="3">
    <source>
        <dbReference type="ARBA" id="ARBA00023015"/>
    </source>
</evidence>
<keyword evidence="5" id="KW-0804">Transcription</keyword>